<dbReference type="GO" id="GO:0016491">
    <property type="term" value="F:oxidoreductase activity"/>
    <property type="evidence" value="ECO:0007669"/>
    <property type="project" value="UniProtKB-KW"/>
</dbReference>
<dbReference type="NCBIfam" id="NF005381">
    <property type="entry name" value="PRK06924.1"/>
    <property type="match status" value="1"/>
</dbReference>
<proteinExistence type="inferred from homology"/>
<dbReference type="EC" id="1.1.1.320" evidence="6"/>
<dbReference type="PROSITE" id="PS00061">
    <property type="entry name" value="ADH_SHORT"/>
    <property type="match status" value="1"/>
</dbReference>
<gene>
    <name evidence="6" type="ORF">ACFO3D_13045</name>
</gene>
<dbReference type="Proteomes" id="UP001595989">
    <property type="component" value="Unassembled WGS sequence"/>
</dbReference>
<evidence type="ECO:0000256" key="2">
    <source>
        <dbReference type="ARBA" id="ARBA00006484"/>
    </source>
</evidence>
<dbReference type="InterPro" id="IPR020904">
    <property type="entry name" value="Sc_DH/Rdtase_CS"/>
</dbReference>
<evidence type="ECO:0000256" key="1">
    <source>
        <dbReference type="ARBA" id="ARBA00004496"/>
    </source>
</evidence>
<evidence type="ECO:0000313" key="6">
    <source>
        <dbReference type="EMBL" id="MFC4559118.1"/>
    </source>
</evidence>
<dbReference type="InterPro" id="IPR002347">
    <property type="entry name" value="SDR_fam"/>
</dbReference>
<dbReference type="InterPro" id="IPR051721">
    <property type="entry name" value="Biopterin_syn/organic_redct"/>
</dbReference>
<keyword evidence="3" id="KW-0963">Cytoplasm</keyword>
<evidence type="ECO:0000256" key="4">
    <source>
        <dbReference type="ARBA" id="ARBA00022857"/>
    </source>
</evidence>
<comment type="similarity">
    <text evidence="2">Belongs to the short-chain dehydrogenases/reductases (SDR) family.</text>
</comment>
<comment type="subcellular location">
    <subcellularLocation>
        <location evidence="1">Cytoplasm</location>
    </subcellularLocation>
</comment>
<name>A0ABV9DM06_9BACI</name>
<evidence type="ECO:0000313" key="7">
    <source>
        <dbReference type="Proteomes" id="UP001595989"/>
    </source>
</evidence>
<dbReference type="SUPFAM" id="SSF51735">
    <property type="entry name" value="NAD(P)-binding Rossmann-fold domains"/>
    <property type="match status" value="1"/>
</dbReference>
<dbReference type="Pfam" id="PF00106">
    <property type="entry name" value="adh_short"/>
    <property type="match status" value="1"/>
</dbReference>
<protein>
    <submittedName>
        <fullName evidence="6">(S)-benzoin forming benzil reductase</fullName>
        <ecNumber evidence="6">1.1.1.320</ecNumber>
    </submittedName>
</protein>
<evidence type="ECO:0000256" key="5">
    <source>
        <dbReference type="ARBA" id="ARBA00023002"/>
    </source>
</evidence>
<dbReference type="Gene3D" id="3.40.50.720">
    <property type="entry name" value="NAD(P)-binding Rossmann-like Domain"/>
    <property type="match status" value="1"/>
</dbReference>
<dbReference type="PRINTS" id="PR00081">
    <property type="entry name" value="GDHRDH"/>
</dbReference>
<dbReference type="RefSeq" id="WP_390296645.1">
    <property type="nucleotide sequence ID" value="NZ_JBHSFU010000007.1"/>
</dbReference>
<sequence>MRFAIITGVSKGLGEAAAKIFMESGIHVVGVSRSNNETLEKYASEHDVTFQHVSCDLGDPRKTEDAFTQISRDILSRKPSTVYLINNAAVLEPIGKSMAIKGSDLAYHVQVNTVAPMIITNLFLQHATELDIPLISTTITSGAAERPMYGWSAYCSTKASINMYTQTAALEQDQLKTQNKVIAFSPGVMDTNMQEKIRSTSKNEFADVEKFKEYKEKNMLKSPDTVAGVLVDILTDETGIINGKIYSVKDYL</sequence>
<reference evidence="7" key="1">
    <citation type="journal article" date="2019" name="Int. J. Syst. Evol. Microbiol.">
        <title>The Global Catalogue of Microorganisms (GCM) 10K type strain sequencing project: providing services to taxonomists for standard genome sequencing and annotation.</title>
        <authorList>
            <consortium name="The Broad Institute Genomics Platform"/>
            <consortium name="The Broad Institute Genome Sequencing Center for Infectious Disease"/>
            <person name="Wu L."/>
            <person name="Ma J."/>
        </authorList>
    </citation>
    <scope>NUCLEOTIDE SEQUENCE [LARGE SCALE GENOMIC DNA]</scope>
    <source>
        <strain evidence="7">CGMCC 4.7426</strain>
    </source>
</reference>
<dbReference type="EMBL" id="JBHSFU010000007">
    <property type="protein sequence ID" value="MFC4559118.1"/>
    <property type="molecule type" value="Genomic_DNA"/>
</dbReference>
<organism evidence="6 7">
    <name type="scientific">Virgibacillus kekensis</name>
    <dbReference type="NCBI Taxonomy" id="202261"/>
    <lineage>
        <taxon>Bacteria</taxon>
        <taxon>Bacillati</taxon>
        <taxon>Bacillota</taxon>
        <taxon>Bacilli</taxon>
        <taxon>Bacillales</taxon>
        <taxon>Bacillaceae</taxon>
        <taxon>Virgibacillus</taxon>
    </lineage>
</organism>
<keyword evidence="7" id="KW-1185">Reference proteome</keyword>
<keyword evidence="5 6" id="KW-0560">Oxidoreductase</keyword>
<dbReference type="InterPro" id="IPR036291">
    <property type="entry name" value="NAD(P)-bd_dom_sf"/>
</dbReference>
<comment type="caution">
    <text evidence="6">The sequence shown here is derived from an EMBL/GenBank/DDBJ whole genome shotgun (WGS) entry which is preliminary data.</text>
</comment>
<dbReference type="PANTHER" id="PTHR44085:SF2">
    <property type="entry name" value="SEPIAPTERIN REDUCTASE"/>
    <property type="match status" value="1"/>
</dbReference>
<keyword evidence="4" id="KW-0521">NADP</keyword>
<accession>A0ABV9DM06</accession>
<evidence type="ECO:0000256" key="3">
    <source>
        <dbReference type="ARBA" id="ARBA00022490"/>
    </source>
</evidence>
<dbReference type="PANTHER" id="PTHR44085">
    <property type="entry name" value="SEPIAPTERIN REDUCTASE"/>
    <property type="match status" value="1"/>
</dbReference>